<keyword evidence="1" id="KW-0812">Transmembrane</keyword>
<evidence type="ECO:0000256" key="1">
    <source>
        <dbReference type="SAM" id="Phobius"/>
    </source>
</evidence>
<dbReference type="AlphaFoldDB" id="X1RVA6"/>
<dbReference type="EMBL" id="BARW01005936">
    <property type="protein sequence ID" value="GAI84598.1"/>
    <property type="molecule type" value="Genomic_DNA"/>
</dbReference>
<comment type="caution">
    <text evidence="2">The sequence shown here is derived from an EMBL/GenBank/DDBJ whole genome shotgun (WGS) entry which is preliminary data.</text>
</comment>
<keyword evidence="1" id="KW-0472">Membrane</keyword>
<keyword evidence="1" id="KW-1133">Transmembrane helix</keyword>
<gene>
    <name evidence="2" type="ORF">S12H4_12450</name>
</gene>
<feature type="transmembrane region" description="Helical" evidence="1">
    <location>
        <begin position="6"/>
        <end position="39"/>
    </location>
</feature>
<feature type="non-terminal residue" evidence="2">
    <location>
        <position position="1"/>
    </location>
</feature>
<organism evidence="2">
    <name type="scientific">marine sediment metagenome</name>
    <dbReference type="NCBI Taxonomy" id="412755"/>
    <lineage>
        <taxon>unclassified sequences</taxon>
        <taxon>metagenomes</taxon>
        <taxon>ecological metagenomes</taxon>
    </lineage>
</organism>
<name>X1RVA6_9ZZZZ</name>
<evidence type="ECO:0000313" key="2">
    <source>
        <dbReference type="EMBL" id="GAI84598.1"/>
    </source>
</evidence>
<protein>
    <submittedName>
        <fullName evidence="2">Uncharacterized protein</fullName>
    </submittedName>
</protein>
<sequence>GLGFTIFVVCGALDSILTIPVAIGVVRGVMMTFALWMYLGLKT</sequence>
<reference evidence="2" key="1">
    <citation type="journal article" date="2014" name="Front. Microbiol.">
        <title>High frequency of phylogenetically diverse reductive dehalogenase-homologous genes in deep subseafloor sedimentary metagenomes.</title>
        <authorList>
            <person name="Kawai M."/>
            <person name="Futagami T."/>
            <person name="Toyoda A."/>
            <person name="Takaki Y."/>
            <person name="Nishi S."/>
            <person name="Hori S."/>
            <person name="Arai W."/>
            <person name="Tsubouchi T."/>
            <person name="Morono Y."/>
            <person name="Uchiyama I."/>
            <person name="Ito T."/>
            <person name="Fujiyama A."/>
            <person name="Inagaki F."/>
            <person name="Takami H."/>
        </authorList>
    </citation>
    <scope>NUCLEOTIDE SEQUENCE</scope>
    <source>
        <strain evidence="2">Expedition CK06-06</strain>
    </source>
</reference>
<proteinExistence type="predicted"/>
<accession>X1RVA6</accession>